<dbReference type="Pfam" id="PF17963">
    <property type="entry name" value="Big_9"/>
    <property type="match status" value="1"/>
</dbReference>
<keyword evidence="10" id="KW-1015">Disulfide bond</keyword>
<keyword evidence="2" id="KW-0245">EGF-like domain</keyword>
<dbReference type="Pfam" id="PF00028">
    <property type="entry name" value="Cadherin"/>
    <property type="match status" value="5"/>
</dbReference>
<dbReference type="EMBL" id="JACBAZ010000002">
    <property type="protein sequence ID" value="NWK54946.1"/>
    <property type="molecule type" value="Genomic_DNA"/>
</dbReference>
<dbReference type="SMART" id="SM00560">
    <property type="entry name" value="LamGL"/>
    <property type="match status" value="1"/>
</dbReference>
<evidence type="ECO:0000256" key="9">
    <source>
        <dbReference type="ARBA" id="ARBA00023136"/>
    </source>
</evidence>
<gene>
    <name evidence="16" type="ORF">HW115_04955</name>
</gene>
<keyword evidence="11" id="KW-0325">Glycoprotein</keyword>
<evidence type="ECO:0000256" key="6">
    <source>
        <dbReference type="ARBA" id="ARBA00022837"/>
    </source>
</evidence>
<sequence>MKNTILKFSKRMKLAHLQRMVVGSFAIFGAVAAQVNAATPLPDDLKLVIDVQDSGTSTTYQQTLHLHKRSVRAPGFVLYTWDATNGYVAQPTPEVRTFKGTIGENSNALVFASINADNQLKASCIDMEWGHGRRWSVSGLDVSAQLGSPQTADPMPSQPVAAPSNGSAGTPTVGPKVPTGTSAGGVPYGGIVEAELGMDCPVAAYTRNGQNLDNVLAHYEVDLMLWELMMARDLMVRVVVPTIVIRTENFYSSDPGNTSLGELKAAWLDTNAPLVSRGWDNVWSSEGYYAWSGVGQDESSVSAGALYHEIAHNWTAYHLGYMADTMGGNKPVIGPRTADTMLNKRQEAIDENKLPAGTYTDPLPPHTYVDVALTSINTAIDIDVLANDHDANGDSISVVSHTTTTVPGGSVTLNGDGTLHYVPPTGYVGKDMIVYTVQDDSPMSLKTRDVVHIEVVNNGLMVHYDMEDATGTLASDVSGVGIAGDLNGADFATDSVVSPLGKGIRADGTQSENHTENGDWSGILMGSGNVMPITLNPSREASPFEQEYNQHSAFYDIMDGNYTFATWFCAESFDNADYPQGGGYGAYIAARRWHPETKVGWDLYAQNNTVGMHWHVFDGTKTIEHLSASYPLTEGKWYHIAAVFDRATDEIRILVNGQIVATRTNAFAGTNGVIFNGRAPLALGEFSNRKMCFDDVRIYSKALTTAETQALVDLADSGKARFIESTVQHSSYVDTFFNQSLVPNIWSEGYGPLSYEILSGPAWLTVDSTGSLLGTPESGDSGLNTFTIQMTDKNGSTDTVTLEINVPTVSTVNRIAHWKLDDGSGTTATDETGNYDGTLSGPTWTAGKDGGALSFNGVSDQVTCGVIPATSQMTFAGWINPASTSGIQAIFGKPGSFSISLNGSALRYTKPGVADYGSSGLSLAAGVWQHIAVTINGSELRFYKDGVLLSQSSCSYPNNNGNNVLLGNNQYSQFYGGLFDDMQMFDVALSPDEVGALHASYSAGTPASAHWKLDEGSGATATDEMGSYDGTISGATWTTGKDGGALSFNGTSDQVTCASVPSSSQMTFMGWIKPDDTSGNQALFGKSQSFSIRMSGSELEYTKPGVGDYKSSGVGLISGEWQHVAISINQSELSFYKNGVLVYQRTCSSPNENTNSVLLGNNQYNQRFGGLLDDLRIYDIVLHPFQIQSIYNGYEDPMINEAPTANDTNGSVAENAGVGAAVATVTATDPNVGDTLSYAITAGNGGGEFAINSGTGEITTTTALNYETMASYSLTVTVTDDGAPVLSDTATVTVNVTNVNEAPTAMDSVGSIAENSSAGAAIATVTASDPDAGDSLAYAITAGNSGGFFAIDSNGNVTTTGPLNYEAGSQYVLGVTVVDGGGLNDTATVTVNVTNVNEAPTASDVVGNVDENGSAGAAVATVLASDPDAGASLSYVIVSGNDSGLFAIDSAGNITTTAALDFEDLSQYLLTVTVSDGALDDTAQVTINVNDVNEDPEFTVDTIDLVDALDSTAYTGQTLAGSATDVDQGTSFSFSKVSGPAWLLLAADGALSGTPSSSDLGANVFVVEVSDGNGGTDTATLNIEVLDKRLTTSFANYWSSYAWSRVVDGDVNTFAWTHGSAQVDDHFTIEYGVPVGPGVFQILTGDPGNGGDSLAAGVMETSNDGINWTNVATFSSGNAQTTLVSPVKFVRLRCTASQGQWLKIREFVPPTNAAPVANDVTFGIAENATVGSAVGTVVATDADAGDTLTYAITGGNEAGAFAIDSSGNITTAASLDYETTAQYVLTITVTDDGTPVLNDTAVVTVDVSNVNEAPTLDDNSGSIAEDAMIGSAVVTVSASDPDVGDTLSYAISSGNTGNAFTIDSSGNITTATVLDFETTPSYVLTVTVTDNGLLADTAAVTVTVTDVVELTSPVIVTGAASNINQTTVDLAYSISDTGGEDPSVTIYYGEVNGGTVPANWTSSAAQGVKTTGSYLTSLSGLTENITYYFTVHASNTAGESWGSTGSFTTTADTSPKLVRTTVSAVSNSSWTTVNLGQNYTSAVIIATPIYPNTTTPPVVTRITNVSGGSFDLKVDRADGLTDAMTIDVSVIAVEEGVYTQATDGVTMEAVKYTSTVTSENNSWVGEAQTYQNSYTSPVVVGQVMSANDANWSVFWSMGSSRTAPADASTLNVGKHVGEDPNTTRANETIAYIVIESGSGTINGVAYEAALGADSVRGFGNSSSPYTYNLSGGLSTVSAAAASISGMDGGNGAWAVLSGSPSLTTTSIGLHALEDQLNDAEQSHTTTQVGYVVFE</sequence>
<dbReference type="SUPFAM" id="SSF49899">
    <property type="entry name" value="Concanavalin A-like lectins/glucanases"/>
    <property type="match status" value="3"/>
</dbReference>
<dbReference type="Pfam" id="PF05345">
    <property type="entry name" value="He_PIG"/>
    <property type="match status" value="2"/>
</dbReference>
<evidence type="ECO:0000256" key="5">
    <source>
        <dbReference type="ARBA" id="ARBA00022737"/>
    </source>
</evidence>
<dbReference type="GO" id="GO:0005509">
    <property type="term" value="F:calcium ion binding"/>
    <property type="evidence" value="ECO:0007669"/>
    <property type="project" value="InterPro"/>
</dbReference>
<feature type="chain" id="PRO_5032711733" evidence="13">
    <location>
        <begin position="33"/>
        <end position="2294"/>
    </location>
</feature>
<evidence type="ECO:0000313" key="17">
    <source>
        <dbReference type="Proteomes" id="UP000557872"/>
    </source>
</evidence>
<keyword evidence="9" id="KW-0472">Membrane</keyword>
<evidence type="ECO:0000256" key="13">
    <source>
        <dbReference type="SAM" id="SignalP"/>
    </source>
</evidence>
<dbReference type="Proteomes" id="UP000557872">
    <property type="component" value="Unassembled WGS sequence"/>
</dbReference>
<evidence type="ECO:0000259" key="14">
    <source>
        <dbReference type="PROSITE" id="PS50268"/>
    </source>
</evidence>
<dbReference type="InterPro" id="IPR008979">
    <property type="entry name" value="Galactose-bd-like_sf"/>
</dbReference>
<accession>A0A851GBZ3</accession>
<dbReference type="PANTHER" id="PTHR24026:SF126">
    <property type="entry name" value="PROTOCADHERIN FAT 4"/>
    <property type="match status" value="1"/>
</dbReference>
<dbReference type="PRINTS" id="PR00205">
    <property type="entry name" value="CADHERIN"/>
</dbReference>
<evidence type="ECO:0000256" key="11">
    <source>
        <dbReference type="ARBA" id="ARBA00023180"/>
    </source>
</evidence>
<name>A0A851GBZ3_9BACT</name>
<keyword evidence="4 13" id="KW-0732">Signal</keyword>
<feature type="domain" description="Fibronectin type-III" evidence="15">
    <location>
        <begin position="1912"/>
        <end position="2013"/>
    </location>
</feature>
<dbReference type="SMART" id="SM00112">
    <property type="entry name" value="CA"/>
    <property type="match status" value="5"/>
</dbReference>
<dbReference type="PANTHER" id="PTHR24026">
    <property type="entry name" value="FAT ATYPICAL CADHERIN-RELATED"/>
    <property type="match status" value="1"/>
</dbReference>
<evidence type="ECO:0000313" key="16">
    <source>
        <dbReference type="EMBL" id="NWK54946.1"/>
    </source>
</evidence>
<dbReference type="SUPFAM" id="SSF49785">
    <property type="entry name" value="Galactose-binding domain-like"/>
    <property type="match status" value="1"/>
</dbReference>
<dbReference type="Gene3D" id="2.60.40.10">
    <property type="entry name" value="Immunoglobulins"/>
    <property type="match status" value="3"/>
</dbReference>
<evidence type="ECO:0000256" key="10">
    <source>
        <dbReference type="ARBA" id="ARBA00023157"/>
    </source>
</evidence>
<feature type="domain" description="Cadherin" evidence="14">
    <location>
        <begin position="1401"/>
        <end position="1498"/>
    </location>
</feature>
<organism evidence="16 17">
    <name type="scientific">Oceaniferula marina</name>
    <dbReference type="NCBI Taxonomy" id="2748318"/>
    <lineage>
        <taxon>Bacteria</taxon>
        <taxon>Pseudomonadati</taxon>
        <taxon>Verrucomicrobiota</taxon>
        <taxon>Verrucomicrobiia</taxon>
        <taxon>Verrucomicrobiales</taxon>
        <taxon>Verrucomicrobiaceae</taxon>
        <taxon>Oceaniferula</taxon>
    </lineage>
</organism>
<feature type="region of interest" description="Disordered" evidence="12">
    <location>
        <begin position="146"/>
        <end position="181"/>
    </location>
</feature>
<reference evidence="16 17" key="1">
    <citation type="submission" date="2020-07" db="EMBL/GenBank/DDBJ databases">
        <title>Roseicoccus Jingziensis gen. nov., sp. nov., isolated from coastal seawater.</title>
        <authorList>
            <person name="Feng X."/>
        </authorList>
    </citation>
    <scope>NUCLEOTIDE SEQUENCE [LARGE SCALE GENOMIC DNA]</scope>
    <source>
        <strain evidence="16 17">N1E253</strain>
    </source>
</reference>
<dbReference type="GO" id="GO:0007156">
    <property type="term" value="P:homophilic cell adhesion via plasma membrane adhesion molecules"/>
    <property type="evidence" value="ECO:0007669"/>
    <property type="project" value="InterPro"/>
</dbReference>
<dbReference type="InterPro" id="IPR036116">
    <property type="entry name" value="FN3_sf"/>
</dbReference>
<keyword evidence="8" id="KW-1133">Transmembrane helix</keyword>
<dbReference type="InterPro" id="IPR013783">
    <property type="entry name" value="Ig-like_fold"/>
</dbReference>
<dbReference type="Gene3D" id="2.60.120.200">
    <property type="match status" value="3"/>
</dbReference>
<evidence type="ECO:0000256" key="1">
    <source>
        <dbReference type="ARBA" id="ARBA00004167"/>
    </source>
</evidence>
<dbReference type="InterPro" id="IPR002126">
    <property type="entry name" value="Cadherin-like_dom"/>
</dbReference>
<dbReference type="GO" id="GO:0005886">
    <property type="term" value="C:plasma membrane"/>
    <property type="evidence" value="ECO:0007669"/>
    <property type="project" value="UniProtKB-SubCell"/>
</dbReference>
<evidence type="ECO:0000256" key="3">
    <source>
        <dbReference type="ARBA" id="ARBA00022692"/>
    </source>
</evidence>
<dbReference type="InterPro" id="IPR013320">
    <property type="entry name" value="ConA-like_dom_sf"/>
</dbReference>
<evidence type="ECO:0000256" key="4">
    <source>
        <dbReference type="ARBA" id="ARBA00022729"/>
    </source>
</evidence>
<keyword evidence="6" id="KW-0106">Calcium</keyword>
<proteinExistence type="predicted"/>
<evidence type="ECO:0000259" key="15">
    <source>
        <dbReference type="PROSITE" id="PS50853"/>
    </source>
</evidence>
<dbReference type="PROSITE" id="PS50853">
    <property type="entry name" value="FN3"/>
    <property type="match status" value="1"/>
</dbReference>
<comment type="caution">
    <text evidence="16">The sequence shown here is derived from an EMBL/GenBank/DDBJ whole genome shotgun (WGS) entry which is preliminary data.</text>
</comment>
<dbReference type="Gene3D" id="2.60.40.2810">
    <property type="match status" value="1"/>
</dbReference>
<feature type="domain" description="Cadherin" evidence="14">
    <location>
        <begin position="1815"/>
        <end position="1915"/>
    </location>
</feature>
<keyword evidence="5" id="KW-0677">Repeat</keyword>
<dbReference type="InterPro" id="IPR003961">
    <property type="entry name" value="FN3_dom"/>
</dbReference>
<keyword evidence="3" id="KW-0812">Transmembrane</keyword>
<dbReference type="SUPFAM" id="SSF49265">
    <property type="entry name" value="Fibronectin type III"/>
    <property type="match status" value="1"/>
</dbReference>
<protein>
    <submittedName>
        <fullName evidence="16">Cadherin domain-containing protein</fullName>
    </submittedName>
</protein>
<dbReference type="SMART" id="SM00736">
    <property type="entry name" value="CADG"/>
    <property type="match status" value="4"/>
</dbReference>
<dbReference type="CDD" id="cd11304">
    <property type="entry name" value="Cadherin_repeat"/>
    <property type="match status" value="5"/>
</dbReference>
<dbReference type="NCBIfam" id="NF012211">
    <property type="entry name" value="tand_rpt_95"/>
    <property type="match status" value="1"/>
</dbReference>
<dbReference type="InterPro" id="IPR006558">
    <property type="entry name" value="LamG-like"/>
</dbReference>
<keyword evidence="17" id="KW-1185">Reference proteome</keyword>
<dbReference type="InterPro" id="IPR006644">
    <property type="entry name" value="Cadg"/>
</dbReference>
<feature type="signal peptide" evidence="13">
    <location>
        <begin position="1"/>
        <end position="32"/>
    </location>
</feature>
<evidence type="ECO:0000256" key="8">
    <source>
        <dbReference type="ARBA" id="ARBA00022989"/>
    </source>
</evidence>
<feature type="compositionally biased region" description="Low complexity" evidence="12">
    <location>
        <begin position="169"/>
        <end position="181"/>
    </location>
</feature>
<dbReference type="FunFam" id="2.60.40.60:FF:000015">
    <property type="entry name" value="FAT atypical cadherin 1"/>
    <property type="match status" value="1"/>
</dbReference>
<dbReference type="Gene3D" id="2.60.40.60">
    <property type="entry name" value="Cadherins"/>
    <property type="match status" value="5"/>
</dbReference>
<dbReference type="InterPro" id="IPR015919">
    <property type="entry name" value="Cadherin-like_sf"/>
</dbReference>
<dbReference type="PROSITE" id="PS50268">
    <property type="entry name" value="CADHERIN_2"/>
    <property type="match status" value="5"/>
</dbReference>
<dbReference type="RefSeq" id="WP_178931492.1">
    <property type="nucleotide sequence ID" value="NZ_JACBAZ010000002.1"/>
</dbReference>
<keyword evidence="7" id="KW-0130">Cell adhesion</keyword>
<evidence type="ECO:0000256" key="2">
    <source>
        <dbReference type="ARBA" id="ARBA00022536"/>
    </source>
</evidence>
<feature type="domain" description="Cadherin" evidence="14">
    <location>
        <begin position="1304"/>
        <end position="1402"/>
    </location>
</feature>
<comment type="subcellular location">
    <subcellularLocation>
        <location evidence="1">Membrane</location>
        <topology evidence="1">Single-pass membrane protein</topology>
    </subcellularLocation>
</comment>
<dbReference type="Gene3D" id="2.60.120.260">
    <property type="entry name" value="Galactose-binding domain-like"/>
    <property type="match status" value="1"/>
</dbReference>
<dbReference type="FunFam" id="2.60.40.60:FF:000058">
    <property type="entry name" value="FAT atypical cadherin 3"/>
    <property type="match status" value="1"/>
</dbReference>
<feature type="domain" description="Cadherin" evidence="14">
    <location>
        <begin position="1716"/>
        <end position="1816"/>
    </location>
</feature>
<dbReference type="FunFam" id="2.60.40.60:FF:000037">
    <property type="entry name" value="FAT atypical cadherin 1"/>
    <property type="match status" value="1"/>
</dbReference>
<evidence type="ECO:0000256" key="12">
    <source>
        <dbReference type="SAM" id="MobiDB-lite"/>
    </source>
</evidence>
<feature type="domain" description="Cadherin" evidence="14">
    <location>
        <begin position="1204"/>
        <end position="1305"/>
    </location>
</feature>
<dbReference type="Pfam" id="PF13385">
    <property type="entry name" value="Laminin_G_3"/>
    <property type="match status" value="3"/>
</dbReference>
<dbReference type="SUPFAM" id="SSF49313">
    <property type="entry name" value="Cadherin-like"/>
    <property type="match status" value="7"/>
</dbReference>
<evidence type="ECO:0000256" key="7">
    <source>
        <dbReference type="ARBA" id="ARBA00022889"/>
    </source>
</evidence>